<evidence type="ECO:0000256" key="1">
    <source>
        <dbReference type="SAM" id="MobiDB-lite"/>
    </source>
</evidence>
<feature type="region of interest" description="Disordered" evidence="1">
    <location>
        <begin position="146"/>
        <end position="174"/>
    </location>
</feature>
<comment type="caution">
    <text evidence="2">The sequence shown here is derived from an EMBL/GenBank/DDBJ whole genome shotgun (WGS) entry which is preliminary data.</text>
</comment>
<evidence type="ECO:0000313" key="3">
    <source>
        <dbReference type="Proteomes" id="UP000289738"/>
    </source>
</evidence>
<proteinExistence type="predicted"/>
<gene>
    <name evidence="2" type="ORF">Ahy_A08g038829</name>
</gene>
<name>A0A445BUW0_ARAHY</name>
<evidence type="ECO:0000313" key="2">
    <source>
        <dbReference type="EMBL" id="RYR42361.1"/>
    </source>
</evidence>
<keyword evidence="3" id="KW-1185">Reference proteome</keyword>
<dbReference type="Proteomes" id="UP000289738">
    <property type="component" value="Chromosome A08"/>
</dbReference>
<protein>
    <submittedName>
        <fullName evidence="2">Uncharacterized protein</fullName>
    </submittedName>
</protein>
<feature type="compositionally biased region" description="Basic and acidic residues" evidence="1">
    <location>
        <begin position="116"/>
        <end position="127"/>
    </location>
</feature>
<feature type="compositionally biased region" description="Polar residues" evidence="1">
    <location>
        <begin position="57"/>
        <end position="80"/>
    </location>
</feature>
<reference evidence="2 3" key="1">
    <citation type="submission" date="2019-01" db="EMBL/GenBank/DDBJ databases">
        <title>Sequencing of cultivated peanut Arachis hypogaea provides insights into genome evolution and oil improvement.</title>
        <authorList>
            <person name="Chen X."/>
        </authorList>
    </citation>
    <scope>NUCLEOTIDE SEQUENCE [LARGE SCALE GENOMIC DNA]</scope>
    <source>
        <strain evidence="3">cv. Fuhuasheng</strain>
        <tissue evidence="2">Leaves</tissue>
    </source>
</reference>
<feature type="region of interest" description="Disordered" evidence="1">
    <location>
        <begin position="1"/>
        <end position="127"/>
    </location>
</feature>
<organism evidence="2 3">
    <name type="scientific">Arachis hypogaea</name>
    <name type="common">Peanut</name>
    <dbReference type="NCBI Taxonomy" id="3818"/>
    <lineage>
        <taxon>Eukaryota</taxon>
        <taxon>Viridiplantae</taxon>
        <taxon>Streptophyta</taxon>
        <taxon>Embryophyta</taxon>
        <taxon>Tracheophyta</taxon>
        <taxon>Spermatophyta</taxon>
        <taxon>Magnoliopsida</taxon>
        <taxon>eudicotyledons</taxon>
        <taxon>Gunneridae</taxon>
        <taxon>Pentapetalae</taxon>
        <taxon>rosids</taxon>
        <taxon>fabids</taxon>
        <taxon>Fabales</taxon>
        <taxon>Fabaceae</taxon>
        <taxon>Papilionoideae</taxon>
        <taxon>50 kb inversion clade</taxon>
        <taxon>dalbergioids sensu lato</taxon>
        <taxon>Dalbergieae</taxon>
        <taxon>Pterocarpus clade</taxon>
        <taxon>Arachis</taxon>
    </lineage>
</organism>
<accession>A0A445BUW0</accession>
<feature type="compositionally biased region" description="Polar residues" evidence="1">
    <location>
        <begin position="26"/>
        <end position="35"/>
    </location>
</feature>
<feature type="compositionally biased region" description="Polar residues" evidence="1">
    <location>
        <begin position="150"/>
        <end position="166"/>
    </location>
</feature>
<dbReference type="AlphaFoldDB" id="A0A445BUW0"/>
<dbReference type="EMBL" id="SDMP01000008">
    <property type="protein sequence ID" value="RYR42361.1"/>
    <property type="molecule type" value="Genomic_DNA"/>
</dbReference>
<sequence>MLKRSLVMIGKKISQRNISARRKASIENQTNTNGATGFGSKYAGPNKSRAADAARPNTRTPNNAGQKVHGSTSSSPTANGPKTVRTRAGLPNSGAASAADLTNSSVSRHVKRRRKESSETEVSKTDSNKVKKTFWVTCSKCGENVVDHPNPTQSAANAPGSVSSMVSKIGCKDL</sequence>